<protein>
    <recommendedName>
        <fullName evidence="4">CsbD family protein</fullName>
    </recommendedName>
</protein>
<dbReference type="RefSeq" id="WP_166680092.1">
    <property type="nucleotide sequence ID" value="NZ_SODU01000004.1"/>
</dbReference>
<proteinExistence type="predicted"/>
<sequence length="52" mass="5836">MAKFGRAAKKEEKKETKARGKDIETGQKIDNGVKMSGREAARWAKRMNGQGR</sequence>
<gene>
    <name evidence="2" type="ORF">EV137_6919</name>
</gene>
<evidence type="ECO:0008006" key="4">
    <source>
        <dbReference type="Google" id="ProtNLM"/>
    </source>
</evidence>
<evidence type="ECO:0000256" key="1">
    <source>
        <dbReference type="SAM" id="MobiDB-lite"/>
    </source>
</evidence>
<name>A0ABY2F737_9ACTN</name>
<organism evidence="2 3">
    <name type="scientific">Kribbella pratensis</name>
    <dbReference type="NCBI Taxonomy" id="2512112"/>
    <lineage>
        <taxon>Bacteria</taxon>
        <taxon>Bacillati</taxon>
        <taxon>Actinomycetota</taxon>
        <taxon>Actinomycetes</taxon>
        <taxon>Propionibacteriales</taxon>
        <taxon>Kribbellaceae</taxon>
        <taxon>Kribbella</taxon>
    </lineage>
</organism>
<dbReference type="Proteomes" id="UP000295060">
    <property type="component" value="Unassembled WGS sequence"/>
</dbReference>
<evidence type="ECO:0000313" key="3">
    <source>
        <dbReference type="Proteomes" id="UP000295060"/>
    </source>
</evidence>
<feature type="region of interest" description="Disordered" evidence="1">
    <location>
        <begin position="1"/>
        <end position="52"/>
    </location>
</feature>
<feature type="compositionally biased region" description="Basic and acidic residues" evidence="1">
    <location>
        <begin position="8"/>
        <end position="27"/>
    </location>
</feature>
<dbReference type="EMBL" id="SODU01000004">
    <property type="protein sequence ID" value="TDW84115.1"/>
    <property type="molecule type" value="Genomic_DNA"/>
</dbReference>
<reference evidence="2 3" key="1">
    <citation type="submission" date="2019-03" db="EMBL/GenBank/DDBJ databases">
        <title>Genomic Encyclopedia of Type Strains, Phase III (KMG-III): the genomes of soil and plant-associated and newly described type strains.</title>
        <authorList>
            <person name="Whitman W."/>
        </authorList>
    </citation>
    <scope>NUCLEOTIDE SEQUENCE [LARGE SCALE GENOMIC DNA]</scope>
    <source>
        <strain evidence="2 3">VKMAc-2574</strain>
    </source>
</reference>
<keyword evidence="3" id="KW-1185">Reference proteome</keyword>
<comment type="caution">
    <text evidence="2">The sequence shown here is derived from an EMBL/GenBank/DDBJ whole genome shotgun (WGS) entry which is preliminary data.</text>
</comment>
<evidence type="ECO:0000313" key="2">
    <source>
        <dbReference type="EMBL" id="TDW84115.1"/>
    </source>
</evidence>
<accession>A0ABY2F737</accession>